<dbReference type="Proteomes" id="UP001418222">
    <property type="component" value="Unassembled WGS sequence"/>
</dbReference>
<evidence type="ECO:0000256" key="5">
    <source>
        <dbReference type="SAM" id="MobiDB-lite"/>
    </source>
</evidence>
<dbReference type="InterPro" id="IPR017930">
    <property type="entry name" value="Myb_dom"/>
</dbReference>
<dbReference type="NCBIfam" id="TIGR01557">
    <property type="entry name" value="myb_SHAQKYF"/>
    <property type="match status" value="1"/>
</dbReference>
<feature type="compositionally biased region" description="Low complexity" evidence="5">
    <location>
        <begin position="1"/>
        <end position="16"/>
    </location>
</feature>
<dbReference type="AlphaFoldDB" id="A0AAP0AZT9"/>
<keyword evidence="3" id="KW-0804">Transcription</keyword>
<evidence type="ECO:0000256" key="3">
    <source>
        <dbReference type="ARBA" id="ARBA00023163"/>
    </source>
</evidence>
<keyword evidence="2" id="KW-0238">DNA-binding</keyword>
<evidence type="ECO:0000256" key="2">
    <source>
        <dbReference type="ARBA" id="ARBA00023125"/>
    </source>
</evidence>
<gene>
    <name evidence="7" type="ORF">KSP39_PZI020804</name>
</gene>
<dbReference type="InterPro" id="IPR046955">
    <property type="entry name" value="PHR1-like"/>
</dbReference>
<dbReference type="EMBL" id="JBBWWQ010000018">
    <property type="protein sequence ID" value="KAK8921468.1"/>
    <property type="molecule type" value="Genomic_DNA"/>
</dbReference>
<reference evidence="7 8" key="1">
    <citation type="journal article" date="2022" name="Nat. Plants">
        <title>Genomes of leafy and leafless Platanthera orchids illuminate the evolution of mycoheterotrophy.</title>
        <authorList>
            <person name="Li M.H."/>
            <person name="Liu K.W."/>
            <person name="Li Z."/>
            <person name="Lu H.C."/>
            <person name="Ye Q.L."/>
            <person name="Zhang D."/>
            <person name="Wang J.Y."/>
            <person name="Li Y.F."/>
            <person name="Zhong Z.M."/>
            <person name="Liu X."/>
            <person name="Yu X."/>
            <person name="Liu D.K."/>
            <person name="Tu X.D."/>
            <person name="Liu B."/>
            <person name="Hao Y."/>
            <person name="Liao X.Y."/>
            <person name="Jiang Y.T."/>
            <person name="Sun W.H."/>
            <person name="Chen J."/>
            <person name="Chen Y.Q."/>
            <person name="Ai Y."/>
            <person name="Zhai J.W."/>
            <person name="Wu S.S."/>
            <person name="Zhou Z."/>
            <person name="Hsiao Y.Y."/>
            <person name="Wu W.L."/>
            <person name="Chen Y.Y."/>
            <person name="Lin Y.F."/>
            <person name="Hsu J.L."/>
            <person name="Li C.Y."/>
            <person name="Wang Z.W."/>
            <person name="Zhao X."/>
            <person name="Zhong W.Y."/>
            <person name="Ma X.K."/>
            <person name="Ma L."/>
            <person name="Huang J."/>
            <person name="Chen G.Z."/>
            <person name="Huang M.Z."/>
            <person name="Huang L."/>
            <person name="Peng D.H."/>
            <person name="Luo Y.B."/>
            <person name="Zou S.Q."/>
            <person name="Chen S.P."/>
            <person name="Lan S."/>
            <person name="Tsai W.C."/>
            <person name="Van de Peer Y."/>
            <person name="Liu Z.J."/>
        </authorList>
    </citation>
    <scope>NUCLEOTIDE SEQUENCE [LARGE SCALE GENOMIC DNA]</scope>
    <source>
        <strain evidence="7">Lor287</strain>
    </source>
</reference>
<name>A0AAP0AZT9_9ASPA</name>
<dbReference type="SUPFAM" id="SSF46689">
    <property type="entry name" value="Homeodomain-like"/>
    <property type="match status" value="1"/>
</dbReference>
<dbReference type="Pfam" id="PF00249">
    <property type="entry name" value="Myb_DNA-binding"/>
    <property type="match status" value="1"/>
</dbReference>
<organism evidence="7 8">
    <name type="scientific">Platanthera zijinensis</name>
    <dbReference type="NCBI Taxonomy" id="2320716"/>
    <lineage>
        <taxon>Eukaryota</taxon>
        <taxon>Viridiplantae</taxon>
        <taxon>Streptophyta</taxon>
        <taxon>Embryophyta</taxon>
        <taxon>Tracheophyta</taxon>
        <taxon>Spermatophyta</taxon>
        <taxon>Magnoliopsida</taxon>
        <taxon>Liliopsida</taxon>
        <taxon>Asparagales</taxon>
        <taxon>Orchidaceae</taxon>
        <taxon>Orchidoideae</taxon>
        <taxon>Orchideae</taxon>
        <taxon>Orchidinae</taxon>
        <taxon>Platanthera</taxon>
    </lineage>
</organism>
<dbReference type="InterPro" id="IPR001005">
    <property type="entry name" value="SANT/Myb"/>
</dbReference>
<keyword evidence="1" id="KW-0805">Transcription regulation</keyword>
<feature type="region of interest" description="Disordered" evidence="5">
    <location>
        <begin position="1"/>
        <end position="66"/>
    </location>
</feature>
<keyword evidence="8" id="KW-1185">Reference proteome</keyword>
<dbReference type="Gene3D" id="1.10.10.60">
    <property type="entry name" value="Homeodomain-like"/>
    <property type="match status" value="1"/>
</dbReference>
<evidence type="ECO:0000259" key="6">
    <source>
        <dbReference type="PROSITE" id="PS51294"/>
    </source>
</evidence>
<dbReference type="PROSITE" id="PS51294">
    <property type="entry name" value="HTH_MYB"/>
    <property type="match status" value="1"/>
</dbReference>
<keyword evidence="4" id="KW-0539">Nucleus</keyword>
<dbReference type="GO" id="GO:0003700">
    <property type="term" value="F:DNA-binding transcription factor activity"/>
    <property type="evidence" value="ECO:0007669"/>
    <property type="project" value="InterPro"/>
</dbReference>
<evidence type="ECO:0000256" key="1">
    <source>
        <dbReference type="ARBA" id="ARBA00023015"/>
    </source>
</evidence>
<dbReference type="GO" id="GO:0003677">
    <property type="term" value="F:DNA binding"/>
    <property type="evidence" value="ECO:0007669"/>
    <property type="project" value="UniProtKB-KW"/>
</dbReference>
<sequence>MGSSCSEESPNPNSSSSEEDDGGMDHDGSHKAGGSSSTSTVEEGDRPAKASAAGGSVRPYNRSKTPRLRWTKDLHTCFVRAVQRLGGQDRATPKLVLQLMNVRELSIAHVKSHLQVMFRSKKIDESGQVVGCNQMNKGVDGGNMQMRSNASSWNNCKKSGAPYNNVPPISNIWDSQYYTSSSHNNIEAAAQSHENYSSSMLFKEMMTRRPTLSPEIVVRSCEEDDDEPDLNLSLTVARAPSKEKRLRSNSEVEEEEEVNNTTRLCL</sequence>
<feature type="compositionally biased region" description="Basic and acidic residues" evidence="5">
    <location>
        <begin position="240"/>
        <end position="250"/>
    </location>
</feature>
<dbReference type="PANTHER" id="PTHR31314">
    <property type="entry name" value="MYB FAMILY TRANSCRIPTION FACTOR PHL7-LIKE"/>
    <property type="match status" value="1"/>
</dbReference>
<dbReference type="PANTHER" id="PTHR31314:SF164">
    <property type="entry name" value="HTH MYB-TYPE DOMAIN-CONTAINING PROTEIN"/>
    <property type="match status" value="1"/>
</dbReference>
<feature type="region of interest" description="Disordered" evidence="5">
    <location>
        <begin position="240"/>
        <end position="266"/>
    </location>
</feature>
<protein>
    <submittedName>
        <fullName evidence="7">Myb family transcription factor</fullName>
    </submittedName>
</protein>
<evidence type="ECO:0000313" key="7">
    <source>
        <dbReference type="EMBL" id="KAK8921468.1"/>
    </source>
</evidence>
<dbReference type="InterPro" id="IPR006447">
    <property type="entry name" value="Myb_dom_plants"/>
</dbReference>
<proteinExistence type="predicted"/>
<dbReference type="InterPro" id="IPR009057">
    <property type="entry name" value="Homeodomain-like_sf"/>
</dbReference>
<evidence type="ECO:0000313" key="8">
    <source>
        <dbReference type="Proteomes" id="UP001418222"/>
    </source>
</evidence>
<evidence type="ECO:0000256" key="4">
    <source>
        <dbReference type="ARBA" id="ARBA00023242"/>
    </source>
</evidence>
<accession>A0AAP0AZT9</accession>
<feature type="domain" description="HTH myb-type" evidence="6">
    <location>
        <begin position="62"/>
        <end position="122"/>
    </location>
</feature>
<comment type="caution">
    <text evidence="7">The sequence shown here is derived from an EMBL/GenBank/DDBJ whole genome shotgun (WGS) entry which is preliminary data.</text>
</comment>